<gene>
    <name evidence="2" type="ORF">GCM10022263_38740</name>
</gene>
<comment type="caution">
    <text evidence="2">The sequence shown here is derived from an EMBL/GenBank/DDBJ whole genome shotgun (WGS) entry which is preliminary data.</text>
</comment>
<keyword evidence="3" id="KW-1185">Reference proteome</keyword>
<protein>
    <submittedName>
        <fullName evidence="2">Uncharacterized protein</fullName>
    </submittedName>
</protein>
<dbReference type="Pfam" id="PF01663">
    <property type="entry name" value="Phosphodiest"/>
    <property type="match status" value="1"/>
</dbReference>
<feature type="signal peptide" evidence="1">
    <location>
        <begin position="1"/>
        <end position="28"/>
    </location>
</feature>
<proteinExistence type="predicted"/>
<dbReference type="Proteomes" id="UP001500301">
    <property type="component" value="Unassembled WGS sequence"/>
</dbReference>
<keyword evidence="1" id="KW-0732">Signal</keyword>
<dbReference type="RefSeq" id="WP_218236014.1">
    <property type="nucleotide sequence ID" value="NZ_BAABBB010000022.1"/>
</dbReference>
<dbReference type="InterPro" id="IPR002591">
    <property type="entry name" value="Phosphodiest/P_Trfase"/>
</dbReference>
<evidence type="ECO:0000256" key="1">
    <source>
        <dbReference type="SAM" id="SignalP"/>
    </source>
</evidence>
<dbReference type="PANTHER" id="PTHR10151:SF120">
    <property type="entry name" value="BIS(5'-ADENOSYL)-TRIPHOSPHATASE"/>
    <property type="match status" value="1"/>
</dbReference>
<evidence type="ECO:0000313" key="3">
    <source>
        <dbReference type="Proteomes" id="UP001500301"/>
    </source>
</evidence>
<evidence type="ECO:0000313" key="2">
    <source>
        <dbReference type="EMBL" id="GAA3547919.1"/>
    </source>
</evidence>
<dbReference type="PANTHER" id="PTHR10151">
    <property type="entry name" value="ECTONUCLEOTIDE PYROPHOSPHATASE/PHOSPHODIESTERASE"/>
    <property type="match status" value="1"/>
</dbReference>
<accession>A0ABP6WAH5</accession>
<organism evidence="2 3">
    <name type="scientific">Nocardioides daeguensis</name>
    <dbReference type="NCBI Taxonomy" id="908359"/>
    <lineage>
        <taxon>Bacteria</taxon>
        <taxon>Bacillati</taxon>
        <taxon>Actinomycetota</taxon>
        <taxon>Actinomycetes</taxon>
        <taxon>Propionibacteriales</taxon>
        <taxon>Nocardioidaceae</taxon>
        <taxon>Nocardioides</taxon>
    </lineage>
</organism>
<dbReference type="EMBL" id="BAABBB010000022">
    <property type="protein sequence ID" value="GAA3547919.1"/>
    <property type="molecule type" value="Genomic_DNA"/>
</dbReference>
<feature type="chain" id="PRO_5045156444" evidence="1">
    <location>
        <begin position="29"/>
        <end position="341"/>
    </location>
</feature>
<reference evidence="3" key="1">
    <citation type="journal article" date="2019" name="Int. J. Syst. Evol. Microbiol.">
        <title>The Global Catalogue of Microorganisms (GCM) 10K type strain sequencing project: providing services to taxonomists for standard genome sequencing and annotation.</title>
        <authorList>
            <consortium name="The Broad Institute Genomics Platform"/>
            <consortium name="The Broad Institute Genome Sequencing Center for Infectious Disease"/>
            <person name="Wu L."/>
            <person name="Ma J."/>
        </authorList>
    </citation>
    <scope>NUCLEOTIDE SEQUENCE [LARGE SCALE GENOMIC DNA]</scope>
    <source>
        <strain evidence="3">JCM 17460</strain>
    </source>
</reference>
<sequence>MSHLRRPAVVLAAALAAAFLAAPGTATAERPGPARETVNGKHVIAISVDGLNPRALTKLGRTGTPNLHRLIKDEGAGTVNARTQLEMTVTLPNHTSMVTGRRIRAGKGGHGVTWNDDTVTTTVQQAAGHEVDSVFTQVHEAGGTTAVYATKSKFWLFENSWPKAVDKNVIEVEKNGAVVKALRTDLATDPASFSFVHLGKPDQVGHDAGWMSARYLRAVGQVDKLVGSIMTQVESTPSLRNNTVIVLTSDHGGIPGTKNHAIKTSREDYRVAFAFWGAGVPHTDLYALNPDRANPGRTRPSFGASPQPIRNGEVANVSLDILGVGPVPDSLWDLGQDLAWK</sequence>
<name>A0ABP6WAH5_9ACTN</name>